<name>L7VK61_9FLAO</name>
<evidence type="ECO:0000256" key="15">
    <source>
        <dbReference type="ARBA" id="ARBA00023304"/>
    </source>
</evidence>
<evidence type="ECO:0000259" key="19">
    <source>
        <dbReference type="SMART" id="SM01329"/>
    </source>
</evidence>
<dbReference type="InterPro" id="IPR004429">
    <property type="entry name" value="Isopropylmalate_DH"/>
</dbReference>
<evidence type="ECO:0000256" key="10">
    <source>
        <dbReference type="ARBA" id="ARBA00022723"/>
    </source>
</evidence>
<dbReference type="AlphaFoldDB" id="L7VK61"/>
<dbReference type="InterPro" id="IPR024084">
    <property type="entry name" value="IsoPropMal-DH-like_dom"/>
</dbReference>
<evidence type="ECO:0000256" key="7">
    <source>
        <dbReference type="ARBA" id="ARBA00019276"/>
    </source>
</evidence>
<evidence type="ECO:0000256" key="11">
    <source>
        <dbReference type="ARBA" id="ARBA00022842"/>
    </source>
</evidence>
<keyword evidence="9" id="KW-0028">Amino-acid biosynthesis</keyword>
<dbReference type="KEGG" id="udi:ASNER_098"/>
<dbReference type="NCBIfam" id="TIGR00169">
    <property type="entry name" value="leuB"/>
    <property type="match status" value="1"/>
</dbReference>
<evidence type="ECO:0000313" key="20">
    <source>
        <dbReference type="EMBL" id="AGC66866.1"/>
    </source>
</evidence>
<dbReference type="GO" id="GO:0000287">
    <property type="term" value="F:magnesium ion binding"/>
    <property type="evidence" value="ECO:0007669"/>
    <property type="project" value="InterPro"/>
</dbReference>
<dbReference type="EMBL" id="CP003263">
    <property type="protein sequence ID" value="AGC66866.1"/>
    <property type="molecule type" value="Genomic_DNA"/>
</dbReference>
<evidence type="ECO:0000256" key="17">
    <source>
        <dbReference type="RuleBase" id="RU004443"/>
    </source>
</evidence>
<comment type="function">
    <text evidence="18">Catalyzes the oxidation of 3-carboxy-2-hydroxy-4-methylpentanoate (3-isopropylmalate) to 3-carboxy-4-methyl-2-oxopentanoate. The product decarboxylates to 4-methyl-2 oxopentanoate.</text>
</comment>
<keyword evidence="15 18" id="KW-0100">Branched-chain amino acid biosynthesis</keyword>
<dbReference type="Gene3D" id="3.40.718.10">
    <property type="entry name" value="Isopropylmalate Dehydrogenase"/>
    <property type="match status" value="1"/>
</dbReference>
<keyword evidence="14" id="KW-0464">Manganese</keyword>
<evidence type="ECO:0000256" key="9">
    <source>
        <dbReference type="ARBA" id="ARBA00022605"/>
    </source>
</evidence>
<dbReference type="PROSITE" id="PS00470">
    <property type="entry name" value="IDH_IMDH"/>
    <property type="match status" value="1"/>
</dbReference>
<comment type="similarity">
    <text evidence="4">Belongs to the isocitrate and isopropylmalate dehydrogenases family. LeuB type 1 subfamily.</text>
</comment>
<evidence type="ECO:0000256" key="14">
    <source>
        <dbReference type="ARBA" id="ARBA00023211"/>
    </source>
</evidence>
<evidence type="ECO:0000256" key="16">
    <source>
        <dbReference type="NCBIfam" id="TIGR00169"/>
    </source>
</evidence>
<dbReference type="GO" id="GO:0003862">
    <property type="term" value="F:3-isopropylmalate dehydrogenase activity"/>
    <property type="evidence" value="ECO:0007669"/>
    <property type="project" value="UniProtKB-UniRule"/>
</dbReference>
<dbReference type="HOGENOM" id="CLU_031953_0_3_10"/>
<evidence type="ECO:0000256" key="5">
    <source>
        <dbReference type="ARBA" id="ARBA00011738"/>
    </source>
</evidence>
<proteinExistence type="inferred from homology"/>
<dbReference type="OrthoDB" id="9806254at2"/>
<dbReference type="Pfam" id="PF00180">
    <property type="entry name" value="Iso_dh"/>
    <property type="match status" value="1"/>
</dbReference>
<dbReference type="Proteomes" id="UP000011174">
    <property type="component" value="Chromosome"/>
</dbReference>
<dbReference type="GO" id="GO:0005829">
    <property type="term" value="C:cytosol"/>
    <property type="evidence" value="ECO:0007669"/>
    <property type="project" value="TreeGrafter"/>
</dbReference>
<comment type="pathway">
    <text evidence="3 18">Amino-acid biosynthesis; L-leucine biosynthesis; L-leucine from 3-methyl-2-oxobutanoate: step 3/4.</text>
</comment>
<dbReference type="SUPFAM" id="SSF53659">
    <property type="entry name" value="Isocitrate/Isopropylmalate dehydrogenase-like"/>
    <property type="match status" value="1"/>
</dbReference>
<evidence type="ECO:0000256" key="2">
    <source>
        <dbReference type="ARBA" id="ARBA00001936"/>
    </source>
</evidence>
<dbReference type="FunFam" id="3.40.718.10:FF:000006">
    <property type="entry name" value="3-isopropylmalate dehydrogenase"/>
    <property type="match status" value="1"/>
</dbReference>
<evidence type="ECO:0000256" key="1">
    <source>
        <dbReference type="ARBA" id="ARBA00000624"/>
    </source>
</evidence>
<comment type="cofactor">
    <cofactor evidence="2">
        <name>Mn(2+)</name>
        <dbReference type="ChEBI" id="CHEBI:29035"/>
    </cofactor>
</comment>
<dbReference type="PATRIC" id="fig|1133592.3.peg.86"/>
<keyword evidence="11" id="KW-0460">Magnesium</keyword>
<dbReference type="SMART" id="SM01329">
    <property type="entry name" value="Iso_dh"/>
    <property type="match status" value="1"/>
</dbReference>
<accession>L7VK61</accession>
<evidence type="ECO:0000313" key="21">
    <source>
        <dbReference type="Proteomes" id="UP000011174"/>
    </source>
</evidence>
<evidence type="ECO:0000256" key="18">
    <source>
        <dbReference type="RuleBase" id="RU004445"/>
    </source>
</evidence>
<evidence type="ECO:0000256" key="13">
    <source>
        <dbReference type="ARBA" id="ARBA00023027"/>
    </source>
</evidence>
<dbReference type="InterPro" id="IPR019818">
    <property type="entry name" value="IsoCit/isopropylmalate_DH_CS"/>
</dbReference>
<evidence type="ECO:0000256" key="12">
    <source>
        <dbReference type="ARBA" id="ARBA00023002"/>
    </source>
</evidence>
<dbReference type="PANTHER" id="PTHR42979">
    <property type="entry name" value="3-ISOPROPYLMALATE DEHYDROGENASE"/>
    <property type="match status" value="1"/>
</dbReference>
<keyword evidence="10 18" id="KW-0479">Metal-binding</keyword>
<evidence type="ECO:0000256" key="4">
    <source>
        <dbReference type="ARBA" id="ARBA00008319"/>
    </source>
</evidence>
<organism evidence="20 21">
    <name type="scientific">Candidatus Uzinura diaspidicola str. ASNER</name>
    <dbReference type="NCBI Taxonomy" id="1133592"/>
    <lineage>
        <taxon>Bacteria</taxon>
        <taxon>Pseudomonadati</taxon>
        <taxon>Bacteroidota</taxon>
        <taxon>Flavobacteriia</taxon>
        <taxon>Flavobacteriales</taxon>
        <taxon>Candidatus Uzinura</taxon>
    </lineage>
</organism>
<sequence length="350" mass="39253">MIKKIAILSGDGVGDEITTQSLKVLNAIGKKFHHDFLYQEGLIGAIAIDNSGKPLPDDTLSICIDSDAILFGAIGDPKYDQDPCSKIRPEKGLLNIRRVLNIFCNIRPIMTYDALLKRSPLNTERVKGIDFLVYRELIGGIYFGDKGIYEDKKAYDYCFYSIEEIQRIGHIAFKAAIARHKKLTLVDKANVLETSRLWRETIQTMAKDYSNVEVDFLFIDNAAMQILLHPKNFDVILTDNMFGDILSDEASVISGSIGLSPSASIGDKNALFEPIHGSYYQAARKNIANPLASILSVAMMLDYFKLEKEAQLVRKAVYNSINYRKSSFDISYFYPIGTEEVGDFIVQELS</sequence>
<keyword evidence="12 17" id="KW-0560">Oxidoreductase</keyword>
<keyword evidence="21" id="KW-1185">Reference proteome</keyword>
<evidence type="ECO:0000256" key="3">
    <source>
        <dbReference type="ARBA" id="ARBA00004762"/>
    </source>
</evidence>
<evidence type="ECO:0000256" key="8">
    <source>
        <dbReference type="ARBA" id="ARBA00022430"/>
    </source>
</evidence>
<reference evidence="20 21" key="1">
    <citation type="journal article" date="2013" name="Environ. Microbiol.">
        <title>The nutrient supplying capabilities of Uzinura, an endosymbiont of armoured scale insects.</title>
        <authorList>
            <person name="Sabree Z.L."/>
            <person name="Huang C.Y."/>
            <person name="Okusu A."/>
            <person name="Moran N.A."/>
            <person name="Normark B.B."/>
        </authorList>
    </citation>
    <scope>NUCLEOTIDE SEQUENCE [LARGE SCALE GENOMIC DNA]</scope>
    <source>
        <strain evidence="20 21">ASNER</strain>
    </source>
</reference>
<comment type="catalytic activity">
    <reaction evidence="1 18">
        <text>(2R,3S)-3-isopropylmalate + NAD(+) = 4-methyl-2-oxopentanoate + CO2 + NADH</text>
        <dbReference type="Rhea" id="RHEA:32271"/>
        <dbReference type="ChEBI" id="CHEBI:16526"/>
        <dbReference type="ChEBI" id="CHEBI:17865"/>
        <dbReference type="ChEBI" id="CHEBI:35121"/>
        <dbReference type="ChEBI" id="CHEBI:57540"/>
        <dbReference type="ChEBI" id="CHEBI:57945"/>
        <dbReference type="EC" id="1.1.1.85"/>
    </reaction>
</comment>
<evidence type="ECO:0000256" key="6">
    <source>
        <dbReference type="ARBA" id="ARBA00013101"/>
    </source>
</evidence>
<keyword evidence="8 18" id="KW-0432">Leucine biosynthesis</keyword>
<keyword evidence="13 18" id="KW-0520">NAD</keyword>
<comment type="subunit">
    <text evidence="5 18">Homodimer.</text>
</comment>
<gene>
    <name evidence="20" type="primary">leuB</name>
    <name evidence="20" type="ORF">ASNER_098</name>
</gene>
<protein>
    <recommendedName>
        <fullName evidence="7 16">3-isopropylmalate dehydrogenase</fullName>
        <ecNumber evidence="6 16">1.1.1.85</ecNumber>
    </recommendedName>
</protein>
<dbReference type="STRING" id="1133592.ASNER_098"/>
<dbReference type="PANTHER" id="PTHR42979:SF1">
    <property type="entry name" value="3-ISOPROPYLMALATE DEHYDROGENASE"/>
    <property type="match status" value="1"/>
</dbReference>
<feature type="domain" description="Isopropylmalate dehydrogenase-like" evidence="19">
    <location>
        <begin position="4"/>
        <end position="345"/>
    </location>
</feature>
<dbReference type="UniPathway" id="UPA00048">
    <property type="reaction ID" value="UER00072"/>
</dbReference>
<dbReference type="EC" id="1.1.1.85" evidence="6 16"/>
<comment type="cofactor">
    <cofactor evidence="18">
        <name>Mg(2+)</name>
        <dbReference type="ChEBI" id="CHEBI:18420"/>
    </cofactor>
    <cofactor evidence="18">
        <name>Mn(2+)</name>
        <dbReference type="ChEBI" id="CHEBI:29035"/>
    </cofactor>
    <text evidence="18">Binds 1 Mg(2+) or Mn(2+) ion per subunit.</text>
</comment>
<dbReference type="GO" id="GO:0009098">
    <property type="term" value="P:L-leucine biosynthetic process"/>
    <property type="evidence" value="ECO:0007669"/>
    <property type="project" value="UniProtKB-UniRule"/>
</dbReference>
<dbReference type="GO" id="GO:0051287">
    <property type="term" value="F:NAD binding"/>
    <property type="evidence" value="ECO:0007669"/>
    <property type="project" value="InterPro"/>
</dbReference>